<keyword evidence="6" id="KW-0456">Lyase</keyword>
<comment type="subunit">
    <text evidence="2">Monomer.</text>
</comment>
<comment type="subcellular location">
    <subcellularLocation>
        <location evidence="1">Peroxisome</location>
    </subcellularLocation>
</comment>
<dbReference type="SUPFAM" id="SSF51735">
    <property type="entry name" value="NAD(P)-binding Rossmann-fold domains"/>
    <property type="match status" value="1"/>
</dbReference>
<proteinExistence type="predicted"/>
<protein>
    <submittedName>
        <fullName evidence="10">Enoyl-CoA hydratase-related protein</fullName>
    </submittedName>
</protein>
<keyword evidence="3" id="KW-0443">Lipid metabolism</keyword>
<evidence type="ECO:0000256" key="1">
    <source>
        <dbReference type="ARBA" id="ARBA00004275"/>
    </source>
</evidence>
<comment type="caution">
    <text evidence="10">The sequence shown here is derived from an EMBL/GenBank/DDBJ whole genome shotgun (WGS) entry which is preliminary data.</text>
</comment>
<evidence type="ECO:0000256" key="2">
    <source>
        <dbReference type="ARBA" id="ARBA00011245"/>
    </source>
</evidence>
<evidence type="ECO:0000256" key="5">
    <source>
        <dbReference type="ARBA" id="ARBA00023235"/>
    </source>
</evidence>
<keyword evidence="4" id="KW-0576">Peroxisome</keyword>
<keyword evidence="7" id="KW-0511">Multifunctional enzyme</keyword>
<evidence type="ECO:0000313" key="11">
    <source>
        <dbReference type="Proteomes" id="UP001265259"/>
    </source>
</evidence>
<dbReference type="SUPFAM" id="SSF48179">
    <property type="entry name" value="6-phosphogluconate dehydrogenase C-terminal domain-like"/>
    <property type="match status" value="2"/>
</dbReference>
<dbReference type="Proteomes" id="UP001265259">
    <property type="component" value="Unassembled WGS sequence"/>
</dbReference>
<dbReference type="InterPro" id="IPR029045">
    <property type="entry name" value="ClpP/crotonase-like_dom_sf"/>
</dbReference>
<organism evidence="10 11">
    <name type="scientific">Tropicimonas omnivorans</name>
    <dbReference type="NCBI Taxonomy" id="3075590"/>
    <lineage>
        <taxon>Bacteria</taxon>
        <taxon>Pseudomonadati</taxon>
        <taxon>Pseudomonadota</taxon>
        <taxon>Alphaproteobacteria</taxon>
        <taxon>Rhodobacterales</taxon>
        <taxon>Roseobacteraceae</taxon>
        <taxon>Tropicimonas</taxon>
    </lineage>
</organism>
<keyword evidence="11" id="KW-1185">Reference proteome</keyword>
<dbReference type="SUPFAM" id="SSF52096">
    <property type="entry name" value="ClpP/crotonase"/>
    <property type="match status" value="1"/>
</dbReference>
<dbReference type="Gene3D" id="1.10.1040.50">
    <property type="match status" value="1"/>
</dbReference>
<dbReference type="InterPro" id="IPR006108">
    <property type="entry name" value="3HC_DH_C"/>
</dbReference>
<reference evidence="10 11" key="1">
    <citation type="submission" date="2023-09" db="EMBL/GenBank/DDBJ databases">
        <authorList>
            <person name="Rey-Velasco X."/>
        </authorList>
    </citation>
    <scope>NUCLEOTIDE SEQUENCE [LARGE SCALE GENOMIC DNA]</scope>
    <source>
        <strain evidence="10 11">F158</strain>
    </source>
</reference>
<dbReference type="Gene3D" id="3.90.226.10">
    <property type="entry name" value="2-enoyl-CoA Hydratase, Chain A, domain 1"/>
    <property type="match status" value="1"/>
</dbReference>
<comment type="catalytic activity">
    <reaction evidence="8">
        <text>a (3S)-3-hydroxyacyl-CoA + NAD(+) = a 3-oxoacyl-CoA + NADH + H(+)</text>
        <dbReference type="Rhea" id="RHEA:22432"/>
        <dbReference type="ChEBI" id="CHEBI:15378"/>
        <dbReference type="ChEBI" id="CHEBI:57318"/>
        <dbReference type="ChEBI" id="CHEBI:57540"/>
        <dbReference type="ChEBI" id="CHEBI:57945"/>
        <dbReference type="ChEBI" id="CHEBI:90726"/>
        <dbReference type="EC" id="1.1.1.35"/>
    </reaction>
</comment>
<dbReference type="InterPro" id="IPR036291">
    <property type="entry name" value="NAD(P)-bd_dom_sf"/>
</dbReference>
<evidence type="ECO:0000256" key="8">
    <source>
        <dbReference type="ARBA" id="ARBA00049556"/>
    </source>
</evidence>
<sequence length="665" mass="68450">MSGLSLETGSRDGTRLLRLKGGGDDTGALRDIVRALAEEDATQGIVLVISPAATCPAERLPDPDFSAALDAATLAIETSPWPVVAVIRGAATGPLLSLALACPVRLAWTGATLACPETRLGLIPGGGAMQRMARLCGAAAALAVLQGSPLVPEQAEALGLVDAVIEEDPVGAAASLAAELAGEGAERVRDRARHLADPAAWSAAVSDARARLSPAEIAARKAVDCVEVALLLPFDAALDYERAALSDLAGSSESRALRALAVAEARAARLGEGATETGELTILGAGPAGIELAAIALAADLDVRLCDPDPRALETSRRQLAAAIGGAPDRLTTGGIEAAEGAATVADCTDGTPPWRSAALARIGAGLPQGGLLIDATDSPDPVRCAREAGVEEGVLGLRLADPLKGGRLAEIILPETAEDEGPLGRRAAALFQAMGLVPLFSRGAAVVPALGAALLEAADHLVEDGAAPDSVDAALVRAGFAVGPFEALDRDGHGPAMARRRAMAAGRDPRRRYTLLGDLLVAEGRTGRAARRGYYIWNEEGVRLRPDPVIPSLAVAAREEAGIAPRPVSEEEIVERAMLSLLLEGIRLVDAGILGAASDVDVAVIHGLALSQSAGGPVHRADIRPLMTTRARLLKLAREEDALHWAVPDLIEEHVRTETPLYEG</sequence>
<name>A0ABU3DI77_9RHOB</name>
<dbReference type="Pfam" id="PF00378">
    <property type="entry name" value="ECH_1"/>
    <property type="match status" value="1"/>
</dbReference>
<evidence type="ECO:0000256" key="4">
    <source>
        <dbReference type="ARBA" id="ARBA00023140"/>
    </source>
</evidence>
<dbReference type="PANTHER" id="PTHR23309">
    <property type="entry name" value="3-HYDROXYACYL-COA DEHYROGENASE"/>
    <property type="match status" value="1"/>
</dbReference>
<dbReference type="RefSeq" id="WP_311691915.1">
    <property type="nucleotide sequence ID" value="NZ_JAVRHL010000003.1"/>
</dbReference>
<evidence type="ECO:0000256" key="3">
    <source>
        <dbReference type="ARBA" id="ARBA00022963"/>
    </source>
</evidence>
<dbReference type="EMBL" id="JAVRHL010000003">
    <property type="protein sequence ID" value="MDT0683404.1"/>
    <property type="molecule type" value="Genomic_DNA"/>
</dbReference>
<dbReference type="InterPro" id="IPR008927">
    <property type="entry name" value="6-PGluconate_DH-like_C_sf"/>
</dbReference>
<dbReference type="CDD" id="cd06558">
    <property type="entry name" value="crotonase-like"/>
    <property type="match status" value="1"/>
</dbReference>
<dbReference type="PANTHER" id="PTHR23309:SF49">
    <property type="entry name" value="PEROXISOMAL BIFUNCTIONAL ENZYME"/>
    <property type="match status" value="1"/>
</dbReference>
<gene>
    <name evidence="10" type="ORF">RM543_11960</name>
</gene>
<dbReference type="Pfam" id="PF00725">
    <property type="entry name" value="3HCDH"/>
    <property type="match status" value="1"/>
</dbReference>
<dbReference type="InterPro" id="IPR001753">
    <property type="entry name" value="Enoyl-CoA_hydra/iso"/>
</dbReference>
<keyword evidence="5" id="KW-0413">Isomerase</keyword>
<accession>A0ABU3DI77</accession>
<evidence type="ECO:0000256" key="7">
    <source>
        <dbReference type="ARBA" id="ARBA00023268"/>
    </source>
</evidence>
<dbReference type="Gene3D" id="3.40.50.720">
    <property type="entry name" value="NAD(P)-binding Rossmann-like Domain"/>
    <property type="match status" value="1"/>
</dbReference>
<evidence type="ECO:0000259" key="9">
    <source>
        <dbReference type="Pfam" id="PF00725"/>
    </source>
</evidence>
<evidence type="ECO:0000313" key="10">
    <source>
        <dbReference type="EMBL" id="MDT0683404.1"/>
    </source>
</evidence>
<feature type="domain" description="3-hydroxyacyl-CoA dehydrogenase C-terminal" evidence="9">
    <location>
        <begin position="449"/>
        <end position="537"/>
    </location>
</feature>
<evidence type="ECO:0000256" key="6">
    <source>
        <dbReference type="ARBA" id="ARBA00023239"/>
    </source>
</evidence>
<keyword evidence="3" id="KW-0442">Lipid degradation</keyword>